<evidence type="ECO:0000256" key="2">
    <source>
        <dbReference type="ARBA" id="ARBA00022559"/>
    </source>
</evidence>
<comment type="similarity">
    <text evidence="8">Belongs to the DyP-type peroxidase family.</text>
</comment>
<gene>
    <name evidence="13" type="ORF">DW322_00195</name>
</gene>
<keyword evidence="6" id="KW-0560">Oxidoreductase</keyword>
<evidence type="ECO:0000256" key="1">
    <source>
        <dbReference type="ARBA" id="ARBA00001970"/>
    </source>
</evidence>
<dbReference type="PANTHER" id="PTHR30521:SF4">
    <property type="entry name" value="DEFERROCHELATASE"/>
    <property type="match status" value="1"/>
</dbReference>
<dbReference type="Pfam" id="PF04261">
    <property type="entry name" value="Dyp_perox_N"/>
    <property type="match status" value="1"/>
</dbReference>
<dbReference type="PANTHER" id="PTHR30521">
    <property type="entry name" value="DEFERROCHELATASE/PEROXIDASE"/>
    <property type="match status" value="1"/>
</dbReference>
<dbReference type="NCBIfam" id="TIGR01413">
    <property type="entry name" value="Dyp_perox_fam"/>
    <property type="match status" value="1"/>
</dbReference>
<evidence type="ECO:0000259" key="11">
    <source>
        <dbReference type="Pfam" id="PF04261"/>
    </source>
</evidence>
<evidence type="ECO:0000256" key="8">
    <source>
        <dbReference type="ARBA" id="ARBA00025737"/>
    </source>
</evidence>
<reference evidence="13 14" key="1">
    <citation type="submission" date="2018-07" db="EMBL/GenBank/DDBJ databases">
        <title>Genome sequence of Rhodococcus rhodnii ATCC 35071 from Rhodnius prolixus.</title>
        <authorList>
            <person name="Patel V."/>
            <person name="Vogel K.J."/>
        </authorList>
    </citation>
    <scope>NUCLEOTIDE SEQUENCE [LARGE SCALE GENOMIC DNA]</scope>
    <source>
        <strain evidence="13 14">ATCC 35071</strain>
    </source>
</reference>
<feature type="domain" description="Dyp-type peroxidase C-terminal" evidence="12">
    <location>
        <begin position="208"/>
        <end position="387"/>
    </location>
</feature>
<organism evidence="13 14">
    <name type="scientific">Rhodococcus rhodnii</name>
    <dbReference type="NCBI Taxonomy" id="38312"/>
    <lineage>
        <taxon>Bacteria</taxon>
        <taxon>Bacillati</taxon>
        <taxon>Actinomycetota</taxon>
        <taxon>Actinomycetes</taxon>
        <taxon>Mycobacteriales</taxon>
        <taxon>Nocardiaceae</taxon>
        <taxon>Rhodococcus</taxon>
    </lineage>
</organism>
<feature type="region of interest" description="Disordered" evidence="9">
    <location>
        <begin position="268"/>
        <end position="293"/>
    </location>
</feature>
<dbReference type="InterPro" id="IPR048327">
    <property type="entry name" value="Dyp_perox_N"/>
</dbReference>
<feature type="region of interest" description="Disordered" evidence="9">
    <location>
        <begin position="202"/>
        <end position="224"/>
    </location>
</feature>
<keyword evidence="4" id="KW-0479">Metal-binding</keyword>
<dbReference type="InterPro" id="IPR011008">
    <property type="entry name" value="Dimeric_a/b-barrel"/>
</dbReference>
<evidence type="ECO:0000256" key="7">
    <source>
        <dbReference type="ARBA" id="ARBA00023004"/>
    </source>
</evidence>
<evidence type="ECO:0000256" key="9">
    <source>
        <dbReference type="SAM" id="MobiDB-lite"/>
    </source>
</evidence>
<sequence length="400" mass="43602">MAGRTFSRRTLLGGGALAVGAVGAAGLGATVATATGPADGENGTEIEPFHGVHQSGIATRAQAHATFVGLDLAADVDRQRFAGILRVWTEDAARLTSGTPSLTDSEPELAHRPARLTVTVGFGPALFDRIDRVDRRPPWIAPLPSYAIDRLDDAWGQTDVLLQVCSDDPITLSHAVRELVKNVRTQVSIRWVQNGFLRARGTEPESATPRNLFGQKDGTENPRTTEDLDRLVWDDGHRYPWLAGGTSIVLRRIAMNLDTWDELDRPARESTTGRTLDTGAPLTGTAEFDRPDLDATDRYGIPVMPPGSHVARAHFRHEGERFLRRAYNYDVAPPPGQVSDAGLLFAAYQRDIHEQYLPVQNRLAEFDALNQWTTPIGSAVYAIPPGVVDSGDHLGRSLLE</sequence>
<keyword evidence="3" id="KW-0349">Heme</keyword>
<evidence type="ECO:0000256" key="6">
    <source>
        <dbReference type="ARBA" id="ARBA00023002"/>
    </source>
</evidence>
<evidence type="ECO:0000256" key="4">
    <source>
        <dbReference type="ARBA" id="ARBA00022723"/>
    </source>
</evidence>
<evidence type="ECO:0000313" key="14">
    <source>
        <dbReference type="Proteomes" id="UP000471120"/>
    </source>
</evidence>
<feature type="chain" id="PRO_5038635861" evidence="10">
    <location>
        <begin position="25"/>
        <end position="400"/>
    </location>
</feature>
<dbReference type="GO" id="GO:0004601">
    <property type="term" value="F:peroxidase activity"/>
    <property type="evidence" value="ECO:0007669"/>
    <property type="project" value="UniProtKB-KW"/>
</dbReference>
<keyword evidence="5 10" id="KW-0732">Signal</keyword>
<evidence type="ECO:0000256" key="5">
    <source>
        <dbReference type="ARBA" id="ARBA00022729"/>
    </source>
</evidence>
<keyword evidence="7" id="KW-0408">Iron</keyword>
<dbReference type="GO" id="GO:0020037">
    <property type="term" value="F:heme binding"/>
    <property type="evidence" value="ECO:0007669"/>
    <property type="project" value="InterPro"/>
</dbReference>
<dbReference type="SUPFAM" id="SSF54909">
    <property type="entry name" value="Dimeric alpha+beta barrel"/>
    <property type="match status" value="1"/>
</dbReference>
<dbReference type="InterPro" id="IPR006314">
    <property type="entry name" value="Dyp_peroxidase"/>
</dbReference>
<dbReference type="PROSITE" id="PS51318">
    <property type="entry name" value="TAT"/>
    <property type="match status" value="1"/>
</dbReference>
<accession>A0A6P2C879</accession>
<dbReference type="RefSeq" id="WP_040772249.1">
    <property type="nucleotide sequence ID" value="NZ_QRCM01000001.1"/>
</dbReference>
<keyword evidence="2 13" id="KW-0575">Peroxidase</keyword>
<feature type="signal peptide" evidence="10">
    <location>
        <begin position="1"/>
        <end position="24"/>
    </location>
</feature>
<dbReference type="GO" id="GO:0046872">
    <property type="term" value="F:metal ion binding"/>
    <property type="evidence" value="ECO:0007669"/>
    <property type="project" value="UniProtKB-KW"/>
</dbReference>
<comment type="caution">
    <text evidence="13">The sequence shown here is derived from an EMBL/GenBank/DDBJ whole genome shotgun (WGS) entry which is preliminary data.</text>
</comment>
<evidence type="ECO:0000313" key="13">
    <source>
        <dbReference type="EMBL" id="TXG88947.1"/>
    </source>
</evidence>
<dbReference type="InterPro" id="IPR048328">
    <property type="entry name" value="Dyp_perox_C"/>
</dbReference>
<dbReference type="Proteomes" id="UP000471120">
    <property type="component" value="Unassembled WGS sequence"/>
</dbReference>
<protein>
    <submittedName>
        <fullName evidence="13">Dyp-type peroxidase</fullName>
    </submittedName>
</protein>
<evidence type="ECO:0000256" key="10">
    <source>
        <dbReference type="SAM" id="SignalP"/>
    </source>
</evidence>
<evidence type="ECO:0000256" key="3">
    <source>
        <dbReference type="ARBA" id="ARBA00022617"/>
    </source>
</evidence>
<dbReference type="InterPro" id="IPR006311">
    <property type="entry name" value="TAT_signal"/>
</dbReference>
<feature type="domain" description="Dyp-type peroxidase N-terminal" evidence="11">
    <location>
        <begin position="54"/>
        <end position="196"/>
    </location>
</feature>
<dbReference type="Pfam" id="PF20628">
    <property type="entry name" value="Dyp_perox_C"/>
    <property type="match status" value="1"/>
</dbReference>
<proteinExistence type="inferred from homology"/>
<name>A0A6P2C879_9NOCA</name>
<comment type="cofactor">
    <cofactor evidence="1">
        <name>heme b</name>
        <dbReference type="ChEBI" id="CHEBI:60344"/>
    </cofactor>
</comment>
<evidence type="ECO:0000259" key="12">
    <source>
        <dbReference type="Pfam" id="PF20628"/>
    </source>
</evidence>
<dbReference type="PROSITE" id="PS51404">
    <property type="entry name" value="DYP_PEROXIDASE"/>
    <property type="match status" value="1"/>
</dbReference>
<dbReference type="GO" id="GO:0005829">
    <property type="term" value="C:cytosol"/>
    <property type="evidence" value="ECO:0007669"/>
    <property type="project" value="TreeGrafter"/>
</dbReference>
<dbReference type="EMBL" id="QRCM01000001">
    <property type="protein sequence ID" value="TXG88947.1"/>
    <property type="molecule type" value="Genomic_DNA"/>
</dbReference>
<dbReference type="AlphaFoldDB" id="A0A6P2C879"/>